<dbReference type="PANTHER" id="PTHR46383">
    <property type="entry name" value="ASPARTATE AMINOTRANSFERASE"/>
    <property type="match status" value="1"/>
</dbReference>
<dbReference type="InterPro" id="IPR050596">
    <property type="entry name" value="AspAT/PAT-like"/>
</dbReference>
<dbReference type="PANTHER" id="PTHR46383:SF1">
    <property type="entry name" value="ASPARTATE AMINOTRANSFERASE"/>
    <property type="match status" value="1"/>
</dbReference>
<dbReference type="SUPFAM" id="SSF53383">
    <property type="entry name" value="PLP-dependent transferases"/>
    <property type="match status" value="1"/>
</dbReference>
<feature type="domain" description="Aminotransferase class I/classII large" evidence="8">
    <location>
        <begin position="33"/>
        <end position="383"/>
    </location>
</feature>
<organism evidence="9 10">
    <name type="scientific">Paracoccus pacificus</name>
    <dbReference type="NCBI Taxonomy" id="1463598"/>
    <lineage>
        <taxon>Bacteria</taxon>
        <taxon>Pseudomonadati</taxon>
        <taxon>Pseudomonadota</taxon>
        <taxon>Alphaproteobacteria</taxon>
        <taxon>Rhodobacterales</taxon>
        <taxon>Paracoccaceae</taxon>
        <taxon>Paracoccus</taxon>
    </lineage>
</organism>
<evidence type="ECO:0000256" key="2">
    <source>
        <dbReference type="ARBA" id="ARBA00007441"/>
    </source>
</evidence>
<name>A0ABW4R2P8_9RHOB</name>
<evidence type="ECO:0000256" key="3">
    <source>
        <dbReference type="ARBA" id="ARBA00012753"/>
    </source>
</evidence>
<dbReference type="EC" id="2.6.1.1" evidence="3"/>
<dbReference type="Gene3D" id="3.90.1150.10">
    <property type="entry name" value="Aspartate Aminotransferase, domain 1"/>
    <property type="match status" value="1"/>
</dbReference>
<evidence type="ECO:0000256" key="5">
    <source>
        <dbReference type="ARBA" id="ARBA00022679"/>
    </source>
</evidence>
<evidence type="ECO:0000313" key="9">
    <source>
        <dbReference type="EMBL" id="MFD1880491.1"/>
    </source>
</evidence>
<evidence type="ECO:0000259" key="8">
    <source>
        <dbReference type="Pfam" id="PF00155"/>
    </source>
</evidence>
<evidence type="ECO:0000256" key="6">
    <source>
        <dbReference type="ARBA" id="ARBA00022898"/>
    </source>
</evidence>
<evidence type="ECO:0000256" key="7">
    <source>
        <dbReference type="ARBA" id="ARBA00049185"/>
    </source>
</evidence>
<comment type="similarity">
    <text evidence="2">Belongs to the class-I pyridoxal-phosphate-dependent aminotransferase family.</text>
</comment>
<dbReference type="Gene3D" id="3.40.640.10">
    <property type="entry name" value="Type I PLP-dependent aspartate aminotransferase-like (Major domain)"/>
    <property type="match status" value="1"/>
</dbReference>
<comment type="caution">
    <text evidence="9">The sequence shown here is derived from an EMBL/GenBank/DDBJ whole genome shotgun (WGS) entry which is preliminary data.</text>
</comment>
<dbReference type="InterPro" id="IPR015424">
    <property type="entry name" value="PyrdxlP-dep_Trfase"/>
</dbReference>
<dbReference type="Pfam" id="PF00155">
    <property type="entry name" value="Aminotran_1_2"/>
    <property type="match status" value="1"/>
</dbReference>
<evidence type="ECO:0000256" key="1">
    <source>
        <dbReference type="ARBA" id="ARBA00001933"/>
    </source>
</evidence>
<sequence length="395" mass="42467">MRYSSVGARLDGLGSGKWAVHFLGRKLRAQGRDIIELTIGEPDLPVDPDLIEVAVDAMRAGRTAYSDGHGESALLAAIAAKYSRRSGRQIGTDQVICLPGTQNALYAVMQTLVETGDAVAVPDPCYATYEGVIRATGARMVPVPMPQQNGFRLTPQALEAALTPDCRALLLNTPHNPTGVVLNAAEIAAITEVCRRRDLWIISDEVYEELIFGETAFASPFDRADAAERTVVVSSISKSHAAPGFRSGWVVGPAEFCNRLLPLAEMMLFGNQPFIADMTVAALTRPNPTAATLRQMLSRRARLVCDAANATPGLRADLPQAGMFVMLDVSGTGMDGDQFARSLLVEQGVSTMPGGSFGHAARDFLRLSLTVPDETLTQAMQRISDHARAMRERTA</sequence>
<protein>
    <recommendedName>
        <fullName evidence="3">aspartate transaminase</fullName>
        <ecNumber evidence="3">2.6.1.1</ecNumber>
    </recommendedName>
</protein>
<dbReference type="InterPro" id="IPR015422">
    <property type="entry name" value="PyrdxlP-dep_Trfase_small"/>
</dbReference>
<keyword evidence="4 9" id="KW-0032">Aminotransferase</keyword>
<dbReference type="Proteomes" id="UP001597213">
    <property type="component" value="Unassembled WGS sequence"/>
</dbReference>
<evidence type="ECO:0000256" key="4">
    <source>
        <dbReference type="ARBA" id="ARBA00022576"/>
    </source>
</evidence>
<dbReference type="EMBL" id="JBHUEN010000006">
    <property type="protein sequence ID" value="MFD1880491.1"/>
    <property type="molecule type" value="Genomic_DNA"/>
</dbReference>
<dbReference type="CDD" id="cd00609">
    <property type="entry name" value="AAT_like"/>
    <property type="match status" value="1"/>
</dbReference>
<comment type="cofactor">
    <cofactor evidence="1">
        <name>pyridoxal 5'-phosphate</name>
        <dbReference type="ChEBI" id="CHEBI:597326"/>
    </cofactor>
</comment>
<accession>A0ABW4R2P8</accession>
<proteinExistence type="inferred from homology"/>
<keyword evidence="5" id="KW-0808">Transferase</keyword>
<dbReference type="RefSeq" id="WP_379139716.1">
    <property type="nucleotide sequence ID" value="NZ_JBHUEN010000006.1"/>
</dbReference>
<dbReference type="InterPro" id="IPR004839">
    <property type="entry name" value="Aminotransferase_I/II_large"/>
</dbReference>
<gene>
    <name evidence="9" type="ORF">ACFSCT_02030</name>
</gene>
<keyword evidence="10" id="KW-1185">Reference proteome</keyword>
<evidence type="ECO:0000313" key="10">
    <source>
        <dbReference type="Proteomes" id="UP001597213"/>
    </source>
</evidence>
<comment type="catalytic activity">
    <reaction evidence="7">
        <text>L-aspartate + 2-oxoglutarate = oxaloacetate + L-glutamate</text>
        <dbReference type="Rhea" id="RHEA:21824"/>
        <dbReference type="ChEBI" id="CHEBI:16452"/>
        <dbReference type="ChEBI" id="CHEBI:16810"/>
        <dbReference type="ChEBI" id="CHEBI:29985"/>
        <dbReference type="ChEBI" id="CHEBI:29991"/>
        <dbReference type="EC" id="2.6.1.1"/>
    </reaction>
</comment>
<reference evidence="10" key="1">
    <citation type="journal article" date="2019" name="Int. J. Syst. Evol. Microbiol.">
        <title>The Global Catalogue of Microorganisms (GCM) 10K type strain sequencing project: providing services to taxonomists for standard genome sequencing and annotation.</title>
        <authorList>
            <consortium name="The Broad Institute Genomics Platform"/>
            <consortium name="The Broad Institute Genome Sequencing Center for Infectious Disease"/>
            <person name="Wu L."/>
            <person name="Ma J."/>
        </authorList>
    </citation>
    <scope>NUCLEOTIDE SEQUENCE [LARGE SCALE GENOMIC DNA]</scope>
    <source>
        <strain evidence="10">CCUG 56029</strain>
    </source>
</reference>
<dbReference type="InterPro" id="IPR015421">
    <property type="entry name" value="PyrdxlP-dep_Trfase_major"/>
</dbReference>
<dbReference type="GO" id="GO:0008483">
    <property type="term" value="F:transaminase activity"/>
    <property type="evidence" value="ECO:0007669"/>
    <property type="project" value="UniProtKB-KW"/>
</dbReference>
<keyword evidence="6" id="KW-0663">Pyridoxal phosphate</keyword>